<dbReference type="InterPro" id="IPR027075">
    <property type="entry name" value="CPSF2"/>
</dbReference>
<keyword evidence="10" id="KW-0223">Dioxygenase</keyword>
<dbReference type="InterPro" id="IPR022712">
    <property type="entry name" value="Beta_Casp"/>
</dbReference>
<evidence type="ECO:0000256" key="14">
    <source>
        <dbReference type="ARBA" id="ARBA00023163"/>
    </source>
</evidence>
<dbReference type="OrthoDB" id="64353at2759"/>
<feature type="region of interest" description="Disordered" evidence="21">
    <location>
        <begin position="1"/>
        <end position="82"/>
    </location>
</feature>
<evidence type="ECO:0000256" key="2">
    <source>
        <dbReference type="ARBA" id="ARBA00004123"/>
    </source>
</evidence>
<evidence type="ECO:0000256" key="19">
    <source>
        <dbReference type="ARBA" id="ARBA00068486"/>
    </source>
</evidence>
<evidence type="ECO:0000256" key="11">
    <source>
        <dbReference type="ARBA" id="ARBA00023002"/>
    </source>
</evidence>
<dbReference type="GO" id="GO:0036139">
    <property type="term" value="F:peptidyl-histidine dioxygenase activity"/>
    <property type="evidence" value="ECO:0007669"/>
    <property type="project" value="UniProtKB-EC"/>
</dbReference>
<keyword evidence="24" id="KW-1185">Reference proteome</keyword>
<dbReference type="InterPro" id="IPR011108">
    <property type="entry name" value="RMMBL"/>
</dbReference>
<dbReference type="InterPro" id="IPR001279">
    <property type="entry name" value="Metallo-B-lactamas"/>
</dbReference>
<dbReference type="SMART" id="SM01027">
    <property type="entry name" value="Beta-Casp"/>
    <property type="match status" value="1"/>
</dbReference>
<dbReference type="Gene3D" id="1.10.10.1500">
    <property type="entry name" value="JmjC domain-containing ribosomal oxygenase (ROX), dimer domain"/>
    <property type="match status" value="1"/>
</dbReference>
<comment type="similarity">
    <text evidence="4 20">Belongs to the metallo-beta-lactamase superfamily. RNA-metabolizing metallo-beta-lactamase-like family. CPSF2/YSH1 subfamily.</text>
</comment>
<evidence type="ECO:0000256" key="1">
    <source>
        <dbReference type="ARBA" id="ARBA00001954"/>
    </source>
</evidence>
<dbReference type="GO" id="GO:0140680">
    <property type="term" value="F:histone H3K36me/H3K36me2 demethylase activity"/>
    <property type="evidence" value="ECO:0007669"/>
    <property type="project" value="UniProtKB-EC"/>
</dbReference>
<dbReference type="Pfam" id="PF10996">
    <property type="entry name" value="Beta-Casp"/>
    <property type="match status" value="1"/>
</dbReference>
<keyword evidence="11" id="KW-0560">Oxidoreductase</keyword>
<dbReference type="PROSITE" id="PS51184">
    <property type="entry name" value="JMJC"/>
    <property type="match status" value="1"/>
</dbReference>
<comment type="catalytic activity">
    <reaction evidence="16">
        <text>L-histidyl-[protein] + 2-oxoglutarate + O2 = (3S)-3-hydroxy-L-histidyl-[protein] + succinate + CO2</text>
        <dbReference type="Rhea" id="RHEA:54256"/>
        <dbReference type="Rhea" id="RHEA-COMP:9745"/>
        <dbReference type="Rhea" id="RHEA-COMP:13840"/>
        <dbReference type="ChEBI" id="CHEBI:15379"/>
        <dbReference type="ChEBI" id="CHEBI:16526"/>
        <dbReference type="ChEBI" id="CHEBI:16810"/>
        <dbReference type="ChEBI" id="CHEBI:29979"/>
        <dbReference type="ChEBI" id="CHEBI:30031"/>
        <dbReference type="ChEBI" id="CHEBI:138021"/>
        <dbReference type="EC" id="1.14.11.79"/>
    </reaction>
    <physiologicalReaction direction="left-to-right" evidence="16">
        <dbReference type="Rhea" id="RHEA:54257"/>
    </physiologicalReaction>
</comment>
<dbReference type="Proteomes" id="UP000727407">
    <property type="component" value="Unassembled WGS sequence"/>
</dbReference>
<dbReference type="Pfam" id="PF16661">
    <property type="entry name" value="Lactamase_B_6"/>
    <property type="match status" value="1"/>
</dbReference>
<dbReference type="Pfam" id="PF21233">
    <property type="entry name" value="WHD_RIOX1"/>
    <property type="match status" value="1"/>
</dbReference>
<keyword evidence="15 20" id="KW-0539">Nucleus</keyword>
<evidence type="ECO:0000313" key="24">
    <source>
        <dbReference type="Proteomes" id="UP000727407"/>
    </source>
</evidence>
<dbReference type="InterPro" id="IPR035639">
    <property type="entry name" value="CPSF2_MBL"/>
</dbReference>
<evidence type="ECO:0000256" key="15">
    <source>
        <dbReference type="ARBA" id="ARBA00023242"/>
    </source>
</evidence>
<name>A0A8J4X2J6_CLAMG</name>
<dbReference type="Pfam" id="PF13299">
    <property type="entry name" value="CPSF100_C"/>
    <property type="match status" value="1"/>
</dbReference>
<evidence type="ECO:0000256" key="8">
    <source>
        <dbReference type="ARBA" id="ARBA00022853"/>
    </source>
</evidence>
<keyword evidence="12" id="KW-0408">Iron</keyword>
<evidence type="ECO:0000256" key="21">
    <source>
        <dbReference type="SAM" id="MobiDB-lite"/>
    </source>
</evidence>
<evidence type="ECO:0000313" key="23">
    <source>
        <dbReference type="EMBL" id="KAF5898606.1"/>
    </source>
</evidence>
<evidence type="ECO:0000256" key="12">
    <source>
        <dbReference type="ARBA" id="ARBA00023004"/>
    </source>
</evidence>
<comment type="caution">
    <text evidence="23">The sequence shown here is derived from an EMBL/GenBank/DDBJ whole genome shotgun (WGS) entry which is preliminary data.</text>
</comment>
<keyword evidence="9 20" id="KW-0694">RNA-binding</keyword>
<evidence type="ECO:0000256" key="4">
    <source>
        <dbReference type="ARBA" id="ARBA00010624"/>
    </source>
</evidence>
<evidence type="ECO:0000256" key="7">
    <source>
        <dbReference type="ARBA" id="ARBA00022723"/>
    </source>
</evidence>
<proteinExistence type="inferred from homology"/>
<evidence type="ECO:0000256" key="10">
    <source>
        <dbReference type="ARBA" id="ARBA00022964"/>
    </source>
</evidence>
<dbReference type="InterPro" id="IPR049043">
    <property type="entry name" value="WHD_RIOX1"/>
</dbReference>
<evidence type="ECO:0000256" key="16">
    <source>
        <dbReference type="ARBA" id="ARBA00048149"/>
    </source>
</evidence>
<reference evidence="23" key="1">
    <citation type="submission" date="2020-07" db="EMBL/GenBank/DDBJ databases">
        <title>Clarias magur genome sequencing, assembly and annotation.</title>
        <authorList>
            <person name="Kushwaha B."/>
            <person name="Kumar R."/>
            <person name="Das P."/>
            <person name="Joshi C.G."/>
            <person name="Kumar D."/>
            <person name="Nagpure N.S."/>
            <person name="Pandey M."/>
            <person name="Agarwal S."/>
            <person name="Srivastava S."/>
            <person name="Singh M."/>
            <person name="Sahoo L."/>
            <person name="Jayasankar P."/>
            <person name="Meher P.K."/>
            <person name="Koringa P.G."/>
            <person name="Iquebal M.A."/>
            <person name="Das S.P."/>
            <person name="Bit A."/>
            <person name="Patnaik S."/>
            <person name="Patel N."/>
            <person name="Shah T.M."/>
            <person name="Hinsu A."/>
            <person name="Jena J.K."/>
        </authorList>
    </citation>
    <scope>NUCLEOTIDE SEQUENCE</scope>
    <source>
        <strain evidence="23">CIFAMagur01</strain>
        <tissue evidence="23">Testis</tissue>
    </source>
</reference>
<sequence length="1312" mass="148833">MSAFAFYQSLKGNATHTEKTSVSPAKKKKKRKQNGLVPTVSGKKKLRKISEERKTKEEENQDESVHEKQQQQRPSTGSDQANNDRLHTLLSELHKVDNSRERANVLFQWVIHPIPAKTFFRDNWEKKPLLLRRQNPHYYEGLFSTAEFDRMLRNDDVQYGVNLDVTSYTNGKRETHNPPGRALPYSVWEFYDSGCSLRLLNPQAFSSTVWSVLSILQEKFSSMAGANVYLTPAGTQGFAPHYDDIEAFIVQLEGKKHWRVYSPRSEDDVLPLVSSPNFSQSEIGKPVLDVTLEAGDLLYLPRGFIHQGNCLPDAHSLHITISSYQRNSWGDLLLKVMPAALEMAMEEDVEFRKGLPLDYLTYMGVQNSDKEDPRRDRFLSHMEGLMKKLVSHAPVDAAVDQKACEFLHDCLPPVLTPAEKASSVYGAPVRFEDGEAVDSITHIKPQTKIRLLRSGIARLCSDGEAVHLYYITENSRVYHKEERKSMEINAEQTDAVEFLIHSYPKFIPISSLPCDSTEDKITVLKMTSIIKLTAVSGVQEESALCYLLQVDEFRFLLDCGWDESFSMDIIDAMKRYVHQVDAVLLSHPDPLHLGALPYAVGKLGLNCAIYATIPVYKMGQMFMYDLYQSRHNTENFSLFTLDDVDSAFDKIQQLKYSQIVNLKGKGHGLSITPLPAGHMLGGTIWKIVKDGEEEIIYAVDFNHKREIHLNGCSLEAINRPSLLITDSINATYVQPRRKQRDEQLLTNIMETLRNDGNVLIAVDTAGRVLELAQLLDQIWRTKDAGLGVYSLALLNNVSYNVVEFSKSQVEWMSDKLMRCFEDKRNNPFQFRHLSLCHSLADLARVPSPKVVLCSQPDLESGFSRELFIQWCQDSKNSIILTYRTTPGTLARYLIDHPGEKMIDLEIRKRIKLEGKELEEYLEKEKIKKETAKKLEQAKEVDVDSSDESDMDDDLEQPAAVKTKHHDLMMKGEGGRKGGFFKQAKKSYPMFPVHEERIKWDEYGEIIRPEDFLVPELQATEDEKSKLESGLANGDEPMEQDLSDVPTKCISIKETLEIRSRVTYIDYEGRSDGDSIKKIINQMKPRQLVIVHGPPEASQDLAESCKAFSGKDIKVYTPKLQETVDATSETHIYQVRLKDSLVSSLQFCKAKDTELAWIDGVLDMRVVKVDTGVLPEDGDTREDTEDGEITMDVTPDLMAEPSNVATQRAMKTLFGEDEKEISEESDVIPTLEPLPTTEAPGHQAVFINEPRLSDFKQVLLREGIQAEFVGGVLVCNNMVAVRRTEAGRIGLEGCMCEDYYRIRELLYQQYAVV</sequence>
<dbReference type="SMART" id="SM00558">
    <property type="entry name" value="JmjC"/>
    <property type="match status" value="1"/>
</dbReference>
<comment type="catalytic activity">
    <reaction evidence="17">
        <text>N(6),N(6)-dimethyl-L-lysyl(36)-[histone H3] + 2 2-oxoglutarate + 2 O2 = L-lysyl(36)-[histone H3] + 2 formaldehyde + 2 succinate + 2 CO2</text>
        <dbReference type="Rhea" id="RHEA:42032"/>
        <dbReference type="Rhea" id="RHEA-COMP:9785"/>
        <dbReference type="Rhea" id="RHEA-COMP:9787"/>
        <dbReference type="ChEBI" id="CHEBI:15379"/>
        <dbReference type="ChEBI" id="CHEBI:16526"/>
        <dbReference type="ChEBI" id="CHEBI:16810"/>
        <dbReference type="ChEBI" id="CHEBI:16842"/>
        <dbReference type="ChEBI" id="CHEBI:29969"/>
        <dbReference type="ChEBI" id="CHEBI:30031"/>
        <dbReference type="ChEBI" id="CHEBI:61976"/>
        <dbReference type="EC" id="1.14.11.27"/>
    </reaction>
    <physiologicalReaction direction="left-to-right" evidence="17">
        <dbReference type="Rhea" id="RHEA:42033"/>
    </physiologicalReaction>
</comment>
<feature type="region of interest" description="Disordered" evidence="21">
    <location>
        <begin position="933"/>
        <end position="957"/>
    </location>
</feature>
<feature type="compositionally biased region" description="Polar residues" evidence="21">
    <location>
        <begin position="71"/>
        <end position="81"/>
    </location>
</feature>
<keyword evidence="13" id="KW-0805">Transcription regulation</keyword>
<keyword evidence="6 20" id="KW-0507">mRNA processing</keyword>
<feature type="compositionally biased region" description="Polar residues" evidence="21">
    <location>
        <begin position="10"/>
        <end position="23"/>
    </location>
</feature>
<dbReference type="Gene3D" id="2.60.120.650">
    <property type="entry name" value="Cupin"/>
    <property type="match status" value="1"/>
</dbReference>
<evidence type="ECO:0000256" key="20">
    <source>
        <dbReference type="RuleBase" id="RU365006"/>
    </source>
</evidence>
<comment type="subcellular location">
    <subcellularLocation>
        <location evidence="2 20">Nucleus</location>
    </subcellularLocation>
</comment>
<organism evidence="23 24">
    <name type="scientific">Clarias magur</name>
    <name type="common">Asian catfish</name>
    <name type="synonym">Macropteronotus magur</name>
    <dbReference type="NCBI Taxonomy" id="1594786"/>
    <lineage>
        <taxon>Eukaryota</taxon>
        <taxon>Metazoa</taxon>
        <taxon>Chordata</taxon>
        <taxon>Craniata</taxon>
        <taxon>Vertebrata</taxon>
        <taxon>Euteleostomi</taxon>
        <taxon>Actinopterygii</taxon>
        <taxon>Neopterygii</taxon>
        <taxon>Teleostei</taxon>
        <taxon>Ostariophysi</taxon>
        <taxon>Siluriformes</taxon>
        <taxon>Clariidae</taxon>
        <taxon>Clarias</taxon>
    </lineage>
</organism>
<feature type="domain" description="JmjC" evidence="22">
    <location>
        <begin position="195"/>
        <end position="340"/>
    </location>
</feature>
<dbReference type="Gene3D" id="3.90.930.40">
    <property type="match status" value="1"/>
</dbReference>
<dbReference type="InterPro" id="IPR036866">
    <property type="entry name" value="RibonucZ/Hydroxyglut_hydro"/>
</dbReference>
<dbReference type="CDD" id="cd16293">
    <property type="entry name" value="CPSF2-like_MBL-fold"/>
    <property type="match status" value="1"/>
</dbReference>
<evidence type="ECO:0000256" key="17">
    <source>
        <dbReference type="ARBA" id="ARBA00048301"/>
    </source>
</evidence>
<feature type="compositionally biased region" description="Basic and acidic residues" evidence="21">
    <location>
        <begin position="48"/>
        <end position="70"/>
    </location>
</feature>
<dbReference type="GO" id="GO:0006398">
    <property type="term" value="P:mRNA 3'-end processing by stem-loop binding and cleavage"/>
    <property type="evidence" value="ECO:0007669"/>
    <property type="project" value="InterPro"/>
</dbReference>
<dbReference type="Pfam" id="PF08007">
    <property type="entry name" value="JmjC_2"/>
    <property type="match status" value="1"/>
</dbReference>
<dbReference type="GO" id="GO:0005847">
    <property type="term" value="C:mRNA cleavage and polyadenylation specificity factor complex"/>
    <property type="evidence" value="ECO:0007669"/>
    <property type="project" value="InterPro"/>
</dbReference>
<evidence type="ECO:0000256" key="3">
    <source>
        <dbReference type="ARBA" id="ARBA00010309"/>
    </source>
</evidence>
<dbReference type="FunFam" id="3.60.15.10:FF:000008">
    <property type="entry name" value="Cleavage and polyadenylation specificity factor subunit 2"/>
    <property type="match status" value="1"/>
</dbReference>
<gene>
    <name evidence="23" type="primary">cpsf2</name>
    <name evidence="23" type="ORF">DAT39_011676</name>
</gene>
<evidence type="ECO:0000256" key="18">
    <source>
        <dbReference type="ARBA" id="ARBA00049324"/>
    </source>
</evidence>
<feature type="compositionally biased region" description="Acidic residues" evidence="21">
    <location>
        <begin position="942"/>
        <end position="955"/>
    </location>
</feature>
<comment type="cofactor">
    <cofactor evidence="1">
        <name>Fe(2+)</name>
        <dbReference type="ChEBI" id="CHEBI:29033"/>
    </cofactor>
</comment>
<keyword evidence="5" id="KW-0678">Repressor</keyword>
<dbReference type="GO" id="GO:0003723">
    <property type="term" value="F:RNA binding"/>
    <property type="evidence" value="ECO:0007669"/>
    <property type="project" value="UniProtKB-KW"/>
</dbReference>
<dbReference type="EMBL" id="QNUK01000194">
    <property type="protein sequence ID" value="KAF5898606.1"/>
    <property type="molecule type" value="Genomic_DNA"/>
</dbReference>
<dbReference type="Gene3D" id="3.60.15.10">
    <property type="entry name" value="Ribonuclease Z/Hydroxyacylglutathione hydrolase-like"/>
    <property type="match status" value="1"/>
</dbReference>
<protein>
    <recommendedName>
        <fullName evidence="19 20">Cleavage and polyadenylation specificity factor subunit 2</fullName>
    </recommendedName>
    <alternativeName>
        <fullName evidence="20">Cleavage and polyadenylation specificity factor 100 kDa subunit</fullName>
    </alternativeName>
</protein>
<dbReference type="SUPFAM" id="SSF56281">
    <property type="entry name" value="Metallo-hydrolase/oxidoreductase"/>
    <property type="match status" value="1"/>
</dbReference>
<keyword evidence="14" id="KW-0804">Transcription</keyword>
<evidence type="ECO:0000256" key="5">
    <source>
        <dbReference type="ARBA" id="ARBA00022491"/>
    </source>
</evidence>
<dbReference type="GO" id="GO:0046872">
    <property type="term" value="F:metal ion binding"/>
    <property type="evidence" value="ECO:0007669"/>
    <property type="project" value="UniProtKB-KW"/>
</dbReference>
<dbReference type="PANTHER" id="PTHR45922">
    <property type="entry name" value="CLEAVAGE AND POLYADENYLATION SPECIFICITY FACTOR SUBUNIT 2"/>
    <property type="match status" value="1"/>
</dbReference>
<keyword evidence="7" id="KW-0479">Metal-binding</keyword>
<dbReference type="FunFam" id="2.60.120.650:FF:000013">
    <property type="entry name" value="Ribosomal oxygenase 1"/>
    <property type="match status" value="1"/>
</dbReference>
<keyword evidence="8" id="KW-0156">Chromatin regulator</keyword>
<dbReference type="SMART" id="SM00849">
    <property type="entry name" value="Lactamase_B"/>
    <property type="match status" value="1"/>
</dbReference>
<dbReference type="FunFam" id="3.90.930.40:FF:000001">
    <property type="entry name" value="ribosomal oxygenase 1 isoform X1"/>
    <property type="match status" value="1"/>
</dbReference>
<accession>A0A8J4X2J6</accession>
<comment type="similarity">
    <text evidence="3">Belongs to the ROX family. NO66 subfamily.</text>
</comment>
<dbReference type="InterPro" id="IPR025069">
    <property type="entry name" value="Cpsf2_C"/>
</dbReference>
<dbReference type="FunFam" id="1.10.10.1500:FF:000001">
    <property type="entry name" value="ribosomal oxygenase 1 isoform X1"/>
    <property type="match status" value="1"/>
</dbReference>
<evidence type="ECO:0000256" key="6">
    <source>
        <dbReference type="ARBA" id="ARBA00022664"/>
    </source>
</evidence>
<evidence type="ECO:0000256" key="9">
    <source>
        <dbReference type="ARBA" id="ARBA00022884"/>
    </source>
</evidence>
<dbReference type="SUPFAM" id="SSF51197">
    <property type="entry name" value="Clavaminate synthase-like"/>
    <property type="match status" value="1"/>
</dbReference>
<evidence type="ECO:0000259" key="22">
    <source>
        <dbReference type="PROSITE" id="PS51184"/>
    </source>
</evidence>
<dbReference type="PANTHER" id="PTHR45922:SF1">
    <property type="entry name" value="CLEAVAGE AND POLYADENYLATION SPECIFICITY FACTOR SUBUNIT 2"/>
    <property type="match status" value="1"/>
</dbReference>
<dbReference type="InterPro" id="IPR003347">
    <property type="entry name" value="JmjC_dom"/>
</dbReference>
<evidence type="ECO:0000256" key="13">
    <source>
        <dbReference type="ARBA" id="ARBA00023015"/>
    </source>
</evidence>
<dbReference type="Pfam" id="PF07521">
    <property type="entry name" value="RMMBL"/>
    <property type="match status" value="1"/>
</dbReference>
<comment type="catalytic activity">
    <reaction evidence="18">
        <text>N(6)-methyl-L-lysyl-[protein] + 2-oxoglutarate + O2 = L-lysyl-[protein] + formaldehyde + succinate + CO2</text>
        <dbReference type="Rhea" id="RHEA:60924"/>
        <dbReference type="Rhea" id="RHEA-COMP:9752"/>
        <dbReference type="Rhea" id="RHEA-COMP:13053"/>
        <dbReference type="ChEBI" id="CHEBI:15379"/>
        <dbReference type="ChEBI" id="CHEBI:16526"/>
        <dbReference type="ChEBI" id="CHEBI:16810"/>
        <dbReference type="ChEBI" id="CHEBI:16842"/>
        <dbReference type="ChEBI" id="CHEBI:29969"/>
        <dbReference type="ChEBI" id="CHEBI:30031"/>
        <dbReference type="ChEBI" id="CHEBI:61929"/>
    </reaction>
    <physiologicalReaction direction="left-to-right" evidence="18">
        <dbReference type="Rhea" id="RHEA:60925"/>
    </physiologicalReaction>
</comment>